<protein>
    <submittedName>
        <fullName evidence="2">LysM peptidoglycan-binding domain-containing protein</fullName>
    </submittedName>
</protein>
<dbReference type="InterPro" id="IPR045361">
    <property type="entry name" value="CIS_tube_prot_N"/>
</dbReference>
<name>A0ABW5QYZ1_9BACL</name>
<sequence>MALEKAMIQRLDSKGNPDGPAVSVLFNPSEYSIEQSNQFQTTAIPGLSVPATQFVSGNARTLTMDLLFDSYEQKEDVRVHTGKVTSLLDIGSGRNAPPVCKFIWGKLEFKAVLERATQRFTMFLGSGIPVRATLNVTFKEYKTITEQLQEKKPELADEAKELTAKAGDALWALAEEAYGDPAKWRDIAKANGIANPLKLRAGAKLKVPRLGG</sequence>
<dbReference type="InterPro" id="IPR036779">
    <property type="entry name" value="LysM_dom_sf"/>
</dbReference>
<organism evidence="2 3">
    <name type="scientific">Paenibacillus thailandensis</name>
    <dbReference type="NCBI Taxonomy" id="393250"/>
    <lineage>
        <taxon>Bacteria</taxon>
        <taxon>Bacillati</taxon>
        <taxon>Bacillota</taxon>
        <taxon>Bacilli</taxon>
        <taxon>Bacillales</taxon>
        <taxon>Paenibacillaceae</taxon>
        <taxon>Paenibacillus</taxon>
    </lineage>
</organism>
<dbReference type="Pfam" id="PF01476">
    <property type="entry name" value="LysM"/>
    <property type="match status" value="1"/>
</dbReference>
<proteinExistence type="predicted"/>
<dbReference type="EMBL" id="JBHUMY010000012">
    <property type="protein sequence ID" value="MFD2661241.1"/>
    <property type="molecule type" value="Genomic_DNA"/>
</dbReference>
<dbReference type="Pfam" id="PF19266">
    <property type="entry name" value="CIS_tube"/>
    <property type="match status" value="1"/>
</dbReference>
<dbReference type="RefSeq" id="WP_379273752.1">
    <property type="nucleotide sequence ID" value="NZ_JBHUGT010000024.1"/>
</dbReference>
<evidence type="ECO:0000313" key="2">
    <source>
        <dbReference type="EMBL" id="MFD2661241.1"/>
    </source>
</evidence>
<dbReference type="Proteomes" id="UP001597493">
    <property type="component" value="Unassembled WGS sequence"/>
</dbReference>
<reference evidence="3" key="1">
    <citation type="journal article" date="2019" name="Int. J. Syst. Evol. Microbiol.">
        <title>The Global Catalogue of Microorganisms (GCM) 10K type strain sequencing project: providing services to taxonomists for standard genome sequencing and annotation.</title>
        <authorList>
            <consortium name="The Broad Institute Genomics Platform"/>
            <consortium name="The Broad Institute Genome Sequencing Center for Infectious Disease"/>
            <person name="Wu L."/>
            <person name="Ma J."/>
        </authorList>
    </citation>
    <scope>NUCLEOTIDE SEQUENCE [LARGE SCALE GENOMIC DNA]</scope>
    <source>
        <strain evidence="3">TISTR 1827</strain>
    </source>
</reference>
<comment type="caution">
    <text evidence="2">The sequence shown here is derived from an EMBL/GenBank/DDBJ whole genome shotgun (WGS) entry which is preliminary data.</text>
</comment>
<dbReference type="InterPro" id="IPR018392">
    <property type="entry name" value="LysM"/>
</dbReference>
<feature type="domain" description="LysM" evidence="1">
    <location>
        <begin position="160"/>
        <end position="207"/>
    </location>
</feature>
<dbReference type="Gene3D" id="3.10.350.10">
    <property type="entry name" value="LysM domain"/>
    <property type="match status" value="1"/>
</dbReference>
<dbReference type="PROSITE" id="PS51782">
    <property type="entry name" value="LYSM"/>
    <property type="match status" value="1"/>
</dbReference>
<keyword evidence="3" id="KW-1185">Reference proteome</keyword>
<accession>A0ABW5QYZ1</accession>
<evidence type="ECO:0000259" key="1">
    <source>
        <dbReference type="PROSITE" id="PS51782"/>
    </source>
</evidence>
<dbReference type="SMART" id="SM00257">
    <property type="entry name" value="LysM"/>
    <property type="match status" value="1"/>
</dbReference>
<gene>
    <name evidence="2" type="ORF">ACFSW5_13370</name>
</gene>
<evidence type="ECO:0000313" key="3">
    <source>
        <dbReference type="Proteomes" id="UP001597493"/>
    </source>
</evidence>